<feature type="transmembrane region" description="Helical" evidence="1">
    <location>
        <begin position="24"/>
        <end position="43"/>
    </location>
</feature>
<evidence type="ECO:0000313" key="3">
    <source>
        <dbReference type="Proteomes" id="UP001364617"/>
    </source>
</evidence>
<sequence length="386" mass="42753">MPTEEEENSGEPVWQSVLMFGCKGMIEGIIVLLFLWLLVQVLFTKQLEVHLQILLSVGLVVLCLSLILGCVICWLKTRHKPHEDEKTVRTPPPPESVDHVTVALSSSPSSGTTFTKLQYEQLEGEVLDYPSAFESSTPSDEEFTAFSEVNKQTSCFKMRRLSSPAVSSSLYKPMASGRSSLPSLPRLNLLAKTRKVLEHHCTVAGDSYSFSEHRRLTIPNLQSPCTLSQLQTQGLLQEEPLLPNYGSNSCSKTSDPFLHFTLTFSSTQNTLTLSLVGITGVVHHLEEVTVQVRLPPLCPGPLVISAQDYNISSGLYKQNLVVNVGSLKGLKSCILRLSVFTQDNPKTSLFEDLEVCCSSLDWTPDRPVTCVRELRQVVDKTKKVTS</sequence>
<dbReference type="Proteomes" id="UP001364617">
    <property type="component" value="Unassembled WGS sequence"/>
</dbReference>
<keyword evidence="1" id="KW-0472">Membrane</keyword>
<dbReference type="EMBL" id="JAYKXH010000025">
    <property type="protein sequence ID" value="KAK7121375.1"/>
    <property type="molecule type" value="Genomic_DNA"/>
</dbReference>
<protein>
    <submittedName>
        <fullName evidence="2">Uncharacterized protein</fullName>
    </submittedName>
</protein>
<feature type="transmembrane region" description="Helical" evidence="1">
    <location>
        <begin position="49"/>
        <end position="75"/>
    </location>
</feature>
<evidence type="ECO:0000313" key="2">
    <source>
        <dbReference type="EMBL" id="KAK7121375.1"/>
    </source>
</evidence>
<keyword evidence="1" id="KW-1133">Transmembrane helix</keyword>
<proteinExistence type="predicted"/>
<reference evidence="2 3" key="1">
    <citation type="submission" date="2024-02" db="EMBL/GenBank/DDBJ databases">
        <title>Chromosome-level genome assembly of the Eurasian Minnow (Phoxinus phoxinus).</title>
        <authorList>
            <person name="Oriowo T.O."/>
            <person name="Martin S."/>
            <person name="Stange M."/>
            <person name="Chrysostomakis Y."/>
            <person name="Brown T."/>
            <person name="Winkler S."/>
            <person name="Kukowka S."/>
            <person name="Myers E.W."/>
            <person name="Bohne A."/>
        </authorList>
    </citation>
    <scope>NUCLEOTIDE SEQUENCE [LARGE SCALE GENOMIC DNA]</scope>
    <source>
        <strain evidence="2">ZFMK-TIS-60720</strain>
        <tissue evidence="2">Whole Organism</tissue>
    </source>
</reference>
<accession>A0AAN9GR76</accession>
<comment type="caution">
    <text evidence="2">The sequence shown here is derived from an EMBL/GenBank/DDBJ whole genome shotgun (WGS) entry which is preliminary data.</text>
</comment>
<name>A0AAN9GR76_9TELE</name>
<organism evidence="2 3">
    <name type="scientific">Phoxinus phoxinus</name>
    <name type="common">Eurasian minnow</name>
    <dbReference type="NCBI Taxonomy" id="58324"/>
    <lineage>
        <taxon>Eukaryota</taxon>
        <taxon>Metazoa</taxon>
        <taxon>Chordata</taxon>
        <taxon>Craniata</taxon>
        <taxon>Vertebrata</taxon>
        <taxon>Euteleostomi</taxon>
        <taxon>Actinopterygii</taxon>
        <taxon>Neopterygii</taxon>
        <taxon>Teleostei</taxon>
        <taxon>Ostariophysi</taxon>
        <taxon>Cypriniformes</taxon>
        <taxon>Leuciscidae</taxon>
        <taxon>Phoxininae</taxon>
        <taxon>Phoxinus</taxon>
    </lineage>
</organism>
<dbReference type="AlphaFoldDB" id="A0AAN9GR76"/>
<evidence type="ECO:0000256" key="1">
    <source>
        <dbReference type="SAM" id="Phobius"/>
    </source>
</evidence>
<gene>
    <name evidence="2" type="ORF">R3I93_022462</name>
</gene>
<keyword evidence="3" id="KW-1185">Reference proteome</keyword>
<keyword evidence="1" id="KW-0812">Transmembrane</keyword>